<dbReference type="SMART" id="SM00369">
    <property type="entry name" value="LRR_TYP"/>
    <property type="match status" value="8"/>
</dbReference>
<feature type="chain" id="PRO_5043422743" evidence="12">
    <location>
        <begin position="26"/>
        <end position="742"/>
    </location>
</feature>
<reference evidence="13" key="1">
    <citation type="submission" date="2022-03" db="EMBL/GenBank/DDBJ databases">
        <authorList>
            <person name="Martin C."/>
        </authorList>
    </citation>
    <scope>NUCLEOTIDE SEQUENCE</scope>
</reference>
<evidence type="ECO:0000313" key="13">
    <source>
        <dbReference type="EMBL" id="CAH1794799.1"/>
    </source>
</evidence>
<evidence type="ECO:0000256" key="3">
    <source>
        <dbReference type="ARBA" id="ARBA00022692"/>
    </source>
</evidence>
<evidence type="ECO:0000256" key="8">
    <source>
        <dbReference type="ARBA" id="ARBA00023157"/>
    </source>
</evidence>
<keyword evidence="3 11" id="KW-0812">Transmembrane</keyword>
<keyword evidence="2" id="KW-0433">Leucine-rich repeat</keyword>
<keyword evidence="9" id="KW-0325">Glycoprotein</keyword>
<evidence type="ECO:0000256" key="11">
    <source>
        <dbReference type="SAM" id="Phobius"/>
    </source>
</evidence>
<keyword evidence="8" id="KW-1015">Disulfide bond</keyword>
<keyword evidence="6 11" id="KW-1133">Transmembrane helix</keyword>
<keyword evidence="7 11" id="KW-0472">Membrane</keyword>
<dbReference type="Proteomes" id="UP000749559">
    <property type="component" value="Unassembled WGS sequence"/>
</dbReference>
<comment type="caution">
    <text evidence="13">The sequence shown here is derived from an EMBL/GenBank/DDBJ whole genome shotgun (WGS) entry which is preliminary data.</text>
</comment>
<gene>
    <name evidence="13" type="ORF">OFUS_LOCUS19438</name>
</gene>
<dbReference type="InterPro" id="IPR032675">
    <property type="entry name" value="LRR_dom_sf"/>
</dbReference>
<evidence type="ECO:0000256" key="1">
    <source>
        <dbReference type="ARBA" id="ARBA00004167"/>
    </source>
</evidence>
<feature type="compositionally biased region" description="Polar residues" evidence="10">
    <location>
        <begin position="543"/>
        <end position="577"/>
    </location>
</feature>
<feature type="signal peptide" evidence="12">
    <location>
        <begin position="1"/>
        <end position="25"/>
    </location>
</feature>
<dbReference type="Pfam" id="PF13855">
    <property type="entry name" value="LRR_8"/>
    <property type="match status" value="1"/>
</dbReference>
<dbReference type="SMART" id="SM00365">
    <property type="entry name" value="LRR_SD22"/>
    <property type="match status" value="5"/>
</dbReference>
<evidence type="ECO:0000256" key="7">
    <source>
        <dbReference type="ARBA" id="ARBA00023136"/>
    </source>
</evidence>
<dbReference type="SUPFAM" id="SSF52058">
    <property type="entry name" value="L domain-like"/>
    <property type="match status" value="1"/>
</dbReference>
<evidence type="ECO:0000256" key="9">
    <source>
        <dbReference type="ARBA" id="ARBA00023180"/>
    </source>
</evidence>
<dbReference type="EMBL" id="CAIIXF020000009">
    <property type="protein sequence ID" value="CAH1794799.1"/>
    <property type="molecule type" value="Genomic_DNA"/>
</dbReference>
<evidence type="ECO:0000256" key="12">
    <source>
        <dbReference type="SAM" id="SignalP"/>
    </source>
</evidence>
<dbReference type="InterPro" id="IPR003599">
    <property type="entry name" value="Ig_sub"/>
</dbReference>
<evidence type="ECO:0000256" key="2">
    <source>
        <dbReference type="ARBA" id="ARBA00022614"/>
    </source>
</evidence>
<dbReference type="SMART" id="SM00408">
    <property type="entry name" value="IGc2"/>
    <property type="match status" value="1"/>
</dbReference>
<dbReference type="InterPro" id="IPR000372">
    <property type="entry name" value="LRRNT"/>
</dbReference>
<dbReference type="InterPro" id="IPR050541">
    <property type="entry name" value="LRR_TM_domain-containing"/>
</dbReference>
<dbReference type="GO" id="GO:0005886">
    <property type="term" value="C:plasma membrane"/>
    <property type="evidence" value="ECO:0007669"/>
    <property type="project" value="TreeGrafter"/>
</dbReference>
<dbReference type="SMART" id="SM00364">
    <property type="entry name" value="LRR_BAC"/>
    <property type="match status" value="5"/>
</dbReference>
<dbReference type="SMART" id="SM00013">
    <property type="entry name" value="LRRNT"/>
    <property type="match status" value="1"/>
</dbReference>
<dbReference type="InterPro" id="IPR036179">
    <property type="entry name" value="Ig-like_dom_sf"/>
</dbReference>
<evidence type="ECO:0000313" key="14">
    <source>
        <dbReference type="Proteomes" id="UP000749559"/>
    </source>
</evidence>
<proteinExistence type="predicted"/>
<dbReference type="AlphaFoldDB" id="A0A8J1XYN4"/>
<dbReference type="Pfam" id="PF13306">
    <property type="entry name" value="LRR_5"/>
    <property type="match status" value="1"/>
</dbReference>
<organism evidence="13 14">
    <name type="scientific">Owenia fusiformis</name>
    <name type="common">Polychaete worm</name>
    <dbReference type="NCBI Taxonomy" id="6347"/>
    <lineage>
        <taxon>Eukaryota</taxon>
        <taxon>Metazoa</taxon>
        <taxon>Spiralia</taxon>
        <taxon>Lophotrochozoa</taxon>
        <taxon>Annelida</taxon>
        <taxon>Polychaeta</taxon>
        <taxon>Sedentaria</taxon>
        <taxon>Canalipalpata</taxon>
        <taxon>Sabellida</taxon>
        <taxon>Oweniida</taxon>
        <taxon>Oweniidae</taxon>
        <taxon>Owenia</taxon>
    </lineage>
</organism>
<dbReference type="Gene3D" id="3.80.10.10">
    <property type="entry name" value="Ribonuclease Inhibitor"/>
    <property type="match status" value="3"/>
</dbReference>
<dbReference type="InterPro" id="IPR003591">
    <property type="entry name" value="Leu-rich_rpt_typical-subtyp"/>
</dbReference>
<dbReference type="SMART" id="SM00082">
    <property type="entry name" value="LRRCT"/>
    <property type="match status" value="1"/>
</dbReference>
<dbReference type="Pfam" id="PF07679">
    <property type="entry name" value="I-set"/>
    <property type="match status" value="1"/>
</dbReference>
<dbReference type="SUPFAM" id="SSF48726">
    <property type="entry name" value="Immunoglobulin"/>
    <property type="match status" value="1"/>
</dbReference>
<evidence type="ECO:0000256" key="4">
    <source>
        <dbReference type="ARBA" id="ARBA00022729"/>
    </source>
</evidence>
<sequence>MRKTYFTKWLELVVLTATLVYGVLSGCPKGCQCEGHNVQCHNLELESVPSYLTETTQCLNLSNNNIRNLSDYSFQNLINLTTLDLSHNNIETIEEHAFNGLHNLKNLDLNDNFLTTVPALAFKDIPQISKLRMHGNNIHKIIPMSFLSNTQLAELDLNGNAIERIDLKAFKGLGNIKSLYIQDNNLRDIPSEQFKETPNLQLINISSNPIERIQDEPPFRHTPHLQFLFMNNVSVFWKQDNISEHIFENLNNLTTLTLDYNDLALVPDYALSPLEDSLQSLSLKGNWMWTIFEDSFQNLTNLVTLILNNANIEYIDDFAFDGLSKLKHLDLRDNEMTRLDPELVFQPVNQAEILLEGNPWACNCGVKELQSWVQNRTRAPNIICVEPPELFKRTLRSIPKSMLYCVGPLILNNHGPVNEIQTTLGGNATIRCDVFGIPYPDISYVELKGDPMPDDRTLISDNRLLITITDVHKSDEGIIGCIASHPGGSAVAIYEIKIKREEGFTTQSIVYILAAVLSTCLLVIGVLFTARLIHAKRLAANPQANEGNSNETNETVQDTNESMQDIDVPSSTDSGEIQHNRNRRTNRYVPDPIEVNSLSDEPDVVISHIPLEPRSPHDNTYLVQNSIVSTPDWSIDQNTTRSSDNLINESMGQERNRTASFMDNNDNAICITHIPNDNQMNIIPSTMQSNQQQGNVTKTNDNAHIEHEHDDVKVERLRRTIHTRRLHGPMTMVHGETAETLV</sequence>
<dbReference type="PANTHER" id="PTHR24369">
    <property type="entry name" value="ANTIGEN BSP, PUTATIVE-RELATED"/>
    <property type="match status" value="1"/>
</dbReference>
<protein>
    <submittedName>
        <fullName evidence="13">Uncharacterized protein</fullName>
    </submittedName>
</protein>
<dbReference type="InterPro" id="IPR013098">
    <property type="entry name" value="Ig_I-set"/>
</dbReference>
<keyword evidence="14" id="KW-1185">Reference proteome</keyword>
<accession>A0A8J1XYN4</accession>
<dbReference type="InterPro" id="IPR000483">
    <property type="entry name" value="Cys-rich_flank_reg_C"/>
</dbReference>
<evidence type="ECO:0000256" key="6">
    <source>
        <dbReference type="ARBA" id="ARBA00022989"/>
    </source>
</evidence>
<dbReference type="InterPro" id="IPR026906">
    <property type="entry name" value="LRR_5"/>
</dbReference>
<evidence type="ECO:0000256" key="5">
    <source>
        <dbReference type="ARBA" id="ARBA00022737"/>
    </source>
</evidence>
<evidence type="ECO:0000256" key="10">
    <source>
        <dbReference type="SAM" id="MobiDB-lite"/>
    </source>
</evidence>
<dbReference type="OrthoDB" id="6156721at2759"/>
<dbReference type="InterPro" id="IPR003598">
    <property type="entry name" value="Ig_sub2"/>
</dbReference>
<dbReference type="PROSITE" id="PS50835">
    <property type="entry name" value="IG_LIKE"/>
    <property type="match status" value="1"/>
</dbReference>
<feature type="region of interest" description="Disordered" evidence="10">
    <location>
        <begin position="543"/>
        <end position="585"/>
    </location>
</feature>
<keyword evidence="4 12" id="KW-0732">Signal</keyword>
<dbReference type="PROSITE" id="PS51450">
    <property type="entry name" value="LRR"/>
    <property type="match status" value="4"/>
</dbReference>
<dbReference type="FunFam" id="3.80.10.10:FF:001360">
    <property type="entry name" value="Uncharacterized protein"/>
    <property type="match status" value="1"/>
</dbReference>
<dbReference type="SMART" id="SM00409">
    <property type="entry name" value="IG"/>
    <property type="match status" value="1"/>
</dbReference>
<dbReference type="InterPro" id="IPR013783">
    <property type="entry name" value="Ig-like_fold"/>
</dbReference>
<dbReference type="InterPro" id="IPR007110">
    <property type="entry name" value="Ig-like_dom"/>
</dbReference>
<feature type="transmembrane region" description="Helical" evidence="11">
    <location>
        <begin position="509"/>
        <end position="528"/>
    </location>
</feature>
<dbReference type="Gene3D" id="2.60.40.10">
    <property type="entry name" value="Immunoglobulins"/>
    <property type="match status" value="1"/>
</dbReference>
<dbReference type="InterPro" id="IPR001611">
    <property type="entry name" value="Leu-rich_rpt"/>
</dbReference>
<comment type="subcellular location">
    <subcellularLocation>
        <location evidence="1">Membrane</location>
        <topology evidence="1">Single-pass membrane protein</topology>
    </subcellularLocation>
</comment>
<name>A0A8J1XYN4_OWEFU</name>
<dbReference type="FunFam" id="3.80.10.10:FF:000082">
    <property type="entry name" value="Leucine-rich repeat-containing 24"/>
    <property type="match status" value="1"/>
</dbReference>
<dbReference type="PANTHER" id="PTHR24369:SF210">
    <property type="entry name" value="CHAOPTIN-RELATED"/>
    <property type="match status" value="1"/>
</dbReference>
<keyword evidence="5" id="KW-0677">Repeat</keyword>
<dbReference type="PROSITE" id="PS51257">
    <property type="entry name" value="PROKAR_LIPOPROTEIN"/>
    <property type="match status" value="1"/>
</dbReference>